<protein>
    <submittedName>
        <fullName evidence="2">Uncharacterized protein</fullName>
    </submittedName>
</protein>
<gene>
    <name evidence="2" type="ORF">CBI31_02485</name>
</gene>
<feature type="signal peptide" evidence="1">
    <location>
        <begin position="1"/>
        <end position="21"/>
    </location>
</feature>
<proteinExistence type="predicted"/>
<sequence length="107" mass="12003">MLKTKFLIISFVIAISGYAQAQAISSDFQKSCVQEQLAEHKDIKKKSFTEEDFKPYCSCLAEYISKNTSSKQVNELVMNPKAKPEWLKGIESKAMKGCLASEPKMST</sequence>
<evidence type="ECO:0000313" key="2">
    <source>
        <dbReference type="EMBL" id="OWS71121.1"/>
    </source>
</evidence>
<dbReference type="Proteomes" id="UP000197528">
    <property type="component" value="Unassembled WGS sequence"/>
</dbReference>
<keyword evidence="1" id="KW-0732">Signal</keyword>
<reference evidence="2 3" key="1">
    <citation type="submission" date="2017-05" db="EMBL/GenBank/DDBJ databases">
        <title>Genome of Polynucleobacter sp. MWH-Feld-100.</title>
        <authorList>
            <person name="Hahn M.W."/>
        </authorList>
    </citation>
    <scope>NUCLEOTIDE SEQUENCE [LARGE SCALE GENOMIC DNA]</scope>
    <source>
        <strain evidence="2 3">MWH-Feld-100</strain>
    </source>
</reference>
<accession>A0A254Q2S3</accession>
<dbReference type="RefSeq" id="WP_088524828.1">
    <property type="nucleotide sequence ID" value="NZ_NGUP01000001.1"/>
</dbReference>
<feature type="chain" id="PRO_5013395632" evidence="1">
    <location>
        <begin position="22"/>
        <end position="107"/>
    </location>
</feature>
<comment type="caution">
    <text evidence="2">The sequence shown here is derived from an EMBL/GenBank/DDBJ whole genome shotgun (WGS) entry which is preliminary data.</text>
</comment>
<evidence type="ECO:0000256" key="1">
    <source>
        <dbReference type="SAM" id="SignalP"/>
    </source>
</evidence>
<name>A0A254Q2S3_9BURK</name>
<evidence type="ECO:0000313" key="3">
    <source>
        <dbReference type="Proteomes" id="UP000197528"/>
    </source>
</evidence>
<keyword evidence="3" id="KW-1185">Reference proteome</keyword>
<dbReference type="AlphaFoldDB" id="A0A254Q2S3"/>
<organism evidence="2 3">
    <name type="scientific">Polynucleobacter campilacus</name>
    <dbReference type="NCBI Taxonomy" id="1743163"/>
    <lineage>
        <taxon>Bacteria</taxon>
        <taxon>Pseudomonadati</taxon>
        <taxon>Pseudomonadota</taxon>
        <taxon>Betaproteobacteria</taxon>
        <taxon>Burkholderiales</taxon>
        <taxon>Burkholderiaceae</taxon>
        <taxon>Polynucleobacter</taxon>
    </lineage>
</organism>
<dbReference type="OrthoDB" id="9133182at2"/>
<dbReference type="EMBL" id="NGUP01000001">
    <property type="protein sequence ID" value="OWS71121.1"/>
    <property type="molecule type" value="Genomic_DNA"/>
</dbReference>